<feature type="transmembrane region" description="Helical" evidence="7">
    <location>
        <begin position="277"/>
        <end position="298"/>
    </location>
</feature>
<feature type="transmembrane region" description="Helical" evidence="7">
    <location>
        <begin position="234"/>
        <end position="256"/>
    </location>
</feature>
<feature type="transmembrane region" description="Helical" evidence="7">
    <location>
        <begin position="113"/>
        <end position="134"/>
    </location>
</feature>
<keyword evidence="2" id="KW-0813">Transport</keyword>
<feature type="domain" description="Major facilitator superfamily (MFS) profile" evidence="8">
    <location>
        <begin position="22"/>
        <end position="466"/>
    </location>
</feature>
<evidence type="ECO:0000256" key="4">
    <source>
        <dbReference type="ARBA" id="ARBA00022692"/>
    </source>
</evidence>
<evidence type="ECO:0000313" key="10">
    <source>
        <dbReference type="Proteomes" id="UP000182241"/>
    </source>
</evidence>
<evidence type="ECO:0000256" key="5">
    <source>
        <dbReference type="ARBA" id="ARBA00022989"/>
    </source>
</evidence>
<keyword evidence="6 7" id="KW-0472">Membrane</keyword>
<dbReference type="PANTHER" id="PTHR42718">
    <property type="entry name" value="MAJOR FACILITATOR SUPERFAMILY MULTIDRUG TRANSPORTER MFSC"/>
    <property type="match status" value="1"/>
</dbReference>
<dbReference type="NCBIfam" id="TIGR00711">
    <property type="entry name" value="efflux_EmrB"/>
    <property type="match status" value="1"/>
</dbReference>
<keyword evidence="10" id="KW-1185">Reference proteome</keyword>
<keyword evidence="5 7" id="KW-1133">Transmembrane helix</keyword>
<gene>
    <name evidence="9" type="ORF">SAMN04489793_4184</name>
</gene>
<dbReference type="PROSITE" id="PS50850">
    <property type="entry name" value="MFS"/>
    <property type="match status" value="1"/>
</dbReference>
<feature type="transmembrane region" description="Helical" evidence="7">
    <location>
        <begin position="87"/>
        <end position="107"/>
    </location>
</feature>
<evidence type="ECO:0000256" key="3">
    <source>
        <dbReference type="ARBA" id="ARBA00022475"/>
    </source>
</evidence>
<dbReference type="Pfam" id="PF07690">
    <property type="entry name" value="MFS_1"/>
    <property type="match status" value="1"/>
</dbReference>
<dbReference type="InterPro" id="IPR004638">
    <property type="entry name" value="EmrB-like"/>
</dbReference>
<feature type="transmembrane region" description="Helical" evidence="7">
    <location>
        <begin position="409"/>
        <end position="428"/>
    </location>
</feature>
<feature type="transmembrane region" description="Helical" evidence="7">
    <location>
        <begin position="208"/>
        <end position="228"/>
    </location>
</feature>
<evidence type="ECO:0000256" key="2">
    <source>
        <dbReference type="ARBA" id="ARBA00022448"/>
    </source>
</evidence>
<comment type="subcellular location">
    <subcellularLocation>
        <location evidence="1">Cell membrane</location>
        <topology evidence="1">Multi-pass membrane protein</topology>
    </subcellularLocation>
</comment>
<reference evidence="10" key="1">
    <citation type="submission" date="2016-10" db="EMBL/GenBank/DDBJ databases">
        <authorList>
            <person name="Varghese N."/>
            <person name="Submissions S."/>
        </authorList>
    </citation>
    <scope>NUCLEOTIDE SEQUENCE [LARGE SCALE GENOMIC DNA]</scope>
    <source>
        <strain evidence="10">DSM 44234</strain>
    </source>
</reference>
<proteinExistence type="predicted"/>
<dbReference type="EMBL" id="FNSA01000003">
    <property type="protein sequence ID" value="SED17175.1"/>
    <property type="molecule type" value="Genomic_DNA"/>
</dbReference>
<sequence length="473" mass="47613">MTAAGDGATPRLALASASGRWLIAAAALGSGVAFLDGSVVNVALPAIGRDLGGGLSMLQWVLDGYLLTLSALLLLGGALGDRYDRRLVFLVGLVVFTVASVGCGLAPTGEVLILARVVQGIGGALLVPSSLAMIETVIRAEDRGRAIGVWAGLSGVSSAIGPFVGGWLVDAASWRWVFLINVPLAAVALVLTVRHVPRIRDARVRGPLDVAGAVSVTIGLGGVTFALIEAPVQGWTPTVVAALVVGVLAVAAFPFVEHRAADPLVPLRLFRSPQFSGTNVVTLAVYTGLGGALFLLSLHLQANLGYSALQAGLAFVPFTAIMLVLSGRMGALAQRTGPRALMTAGPLVAGVGLALLVLVVPGATYWGGVLPGILVFGLGMAMTVAPLTATVLAAVPAEYVGAASGANNAISRFASLLAVAVLPLAVGITDPSGASLQDGFGRAMLVSAALCVIGGAVAWATVRNPAETAQALA</sequence>
<evidence type="ECO:0000259" key="8">
    <source>
        <dbReference type="PROSITE" id="PS50850"/>
    </source>
</evidence>
<name>A0A1H4YHL6_TSUTY</name>
<feature type="transmembrane region" description="Helical" evidence="7">
    <location>
        <begin position="304"/>
        <end position="325"/>
    </location>
</feature>
<evidence type="ECO:0000256" key="1">
    <source>
        <dbReference type="ARBA" id="ARBA00004651"/>
    </source>
</evidence>
<keyword evidence="4 7" id="KW-0812">Transmembrane</keyword>
<dbReference type="Gene3D" id="1.20.1250.20">
    <property type="entry name" value="MFS general substrate transporter like domains"/>
    <property type="match status" value="1"/>
</dbReference>
<dbReference type="InterPro" id="IPR020846">
    <property type="entry name" value="MFS_dom"/>
</dbReference>
<evidence type="ECO:0000313" key="9">
    <source>
        <dbReference type="EMBL" id="SED17175.1"/>
    </source>
</evidence>
<feature type="transmembrane region" description="Helical" evidence="7">
    <location>
        <begin position="174"/>
        <end position="196"/>
    </location>
</feature>
<dbReference type="OrthoDB" id="7375466at2"/>
<feature type="transmembrane region" description="Helical" evidence="7">
    <location>
        <begin position="21"/>
        <end position="44"/>
    </location>
</feature>
<dbReference type="SUPFAM" id="SSF103473">
    <property type="entry name" value="MFS general substrate transporter"/>
    <property type="match status" value="1"/>
</dbReference>
<feature type="transmembrane region" description="Helical" evidence="7">
    <location>
        <begin position="64"/>
        <end position="80"/>
    </location>
</feature>
<dbReference type="RefSeq" id="WP_068739535.1">
    <property type="nucleotide sequence ID" value="NZ_CBDRGN010000009.1"/>
</dbReference>
<accession>A0A1H4YHL6</accession>
<protein>
    <submittedName>
        <fullName evidence="9">Drug resistance transporter, EmrB/QacA subfamily</fullName>
    </submittedName>
</protein>
<dbReference type="Gene3D" id="1.20.1720.10">
    <property type="entry name" value="Multidrug resistance protein D"/>
    <property type="match status" value="1"/>
</dbReference>
<dbReference type="InterPro" id="IPR011701">
    <property type="entry name" value="MFS"/>
</dbReference>
<evidence type="ECO:0000256" key="7">
    <source>
        <dbReference type="SAM" id="Phobius"/>
    </source>
</evidence>
<feature type="transmembrane region" description="Helical" evidence="7">
    <location>
        <begin position="346"/>
        <end position="367"/>
    </location>
</feature>
<dbReference type="Proteomes" id="UP000182241">
    <property type="component" value="Unassembled WGS sequence"/>
</dbReference>
<evidence type="ECO:0000256" key="6">
    <source>
        <dbReference type="ARBA" id="ARBA00023136"/>
    </source>
</evidence>
<dbReference type="InterPro" id="IPR036259">
    <property type="entry name" value="MFS_trans_sf"/>
</dbReference>
<dbReference type="PANTHER" id="PTHR42718:SF42">
    <property type="entry name" value="EXPORT PROTEIN"/>
    <property type="match status" value="1"/>
</dbReference>
<organism evidence="9 10">
    <name type="scientific">Tsukamurella tyrosinosolvens</name>
    <dbReference type="NCBI Taxonomy" id="57704"/>
    <lineage>
        <taxon>Bacteria</taxon>
        <taxon>Bacillati</taxon>
        <taxon>Actinomycetota</taxon>
        <taxon>Actinomycetes</taxon>
        <taxon>Mycobacteriales</taxon>
        <taxon>Tsukamurellaceae</taxon>
        <taxon>Tsukamurella</taxon>
    </lineage>
</organism>
<keyword evidence="3" id="KW-1003">Cell membrane</keyword>
<dbReference type="STRING" id="57704.SAMN04489793_4184"/>
<feature type="transmembrane region" description="Helical" evidence="7">
    <location>
        <begin position="373"/>
        <end position="397"/>
    </location>
</feature>
<dbReference type="CDD" id="cd17321">
    <property type="entry name" value="MFS_MMR_MDR_like"/>
    <property type="match status" value="1"/>
</dbReference>
<feature type="transmembrane region" description="Helical" evidence="7">
    <location>
        <begin position="440"/>
        <end position="462"/>
    </location>
</feature>
<dbReference type="GO" id="GO:0005886">
    <property type="term" value="C:plasma membrane"/>
    <property type="evidence" value="ECO:0007669"/>
    <property type="project" value="UniProtKB-SubCell"/>
</dbReference>
<dbReference type="AlphaFoldDB" id="A0A1H4YHL6"/>
<dbReference type="GO" id="GO:0022857">
    <property type="term" value="F:transmembrane transporter activity"/>
    <property type="evidence" value="ECO:0007669"/>
    <property type="project" value="InterPro"/>
</dbReference>
<feature type="transmembrane region" description="Helical" evidence="7">
    <location>
        <begin position="146"/>
        <end position="168"/>
    </location>
</feature>